<dbReference type="KEGG" id="chig:CH63R_01645"/>
<organism evidence="1 2">
    <name type="scientific">Colletotrichum higginsianum (strain IMI 349063)</name>
    <name type="common">Crucifer anthracnose fungus</name>
    <dbReference type="NCBI Taxonomy" id="759273"/>
    <lineage>
        <taxon>Eukaryota</taxon>
        <taxon>Fungi</taxon>
        <taxon>Dikarya</taxon>
        <taxon>Ascomycota</taxon>
        <taxon>Pezizomycotina</taxon>
        <taxon>Sordariomycetes</taxon>
        <taxon>Hypocreomycetidae</taxon>
        <taxon>Glomerellales</taxon>
        <taxon>Glomerellaceae</taxon>
        <taxon>Colletotrichum</taxon>
        <taxon>Colletotrichum destructivum species complex</taxon>
    </lineage>
</organism>
<gene>
    <name evidence="1" type="ORF">CH63R_01645</name>
</gene>
<comment type="caution">
    <text evidence="1">The sequence shown here is derived from an EMBL/GenBank/DDBJ whole genome shotgun (WGS) entry which is preliminary data.</text>
</comment>
<sequence length="84" mass="9423">MHSELLPSIEQCMQQTRMQKSPHKTIVQLALKSLLGASDKEEAPPVDQRFVDTVVSPLKLFMLAGTRHNDDGIFSWPRLGCQSC</sequence>
<dbReference type="RefSeq" id="XP_018164982.1">
    <property type="nucleotide sequence ID" value="XM_018296620.1"/>
</dbReference>
<accession>A0A1B7YWQ4</accession>
<reference evidence="2" key="1">
    <citation type="journal article" date="2017" name="BMC Genomics">
        <title>Gapless genome assembly of Colletotrichum higginsianum reveals chromosome structure and association of transposable elements with secondary metabolite gene clusters.</title>
        <authorList>
            <person name="Dallery J.-F."/>
            <person name="Lapalu N."/>
            <person name="Zampounis A."/>
            <person name="Pigne S."/>
            <person name="Luyten I."/>
            <person name="Amselem J."/>
            <person name="Wittenberg A.H.J."/>
            <person name="Zhou S."/>
            <person name="de Queiroz M.V."/>
            <person name="Robin G.P."/>
            <person name="Auger A."/>
            <person name="Hainaut M."/>
            <person name="Henrissat B."/>
            <person name="Kim K.-T."/>
            <person name="Lee Y.-H."/>
            <person name="Lespinet O."/>
            <person name="Schwartz D.C."/>
            <person name="Thon M.R."/>
            <person name="O'Connell R.J."/>
        </authorList>
    </citation>
    <scope>NUCLEOTIDE SEQUENCE [LARGE SCALE GENOMIC DNA]</scope>
    <source>
        <strain evidence="2">IMI 349063</strain>
    </source>
</reference>
<evidence type="ECO:0000313" key="2">
    <source>
        <dbReference type="Proteomes" id="UP000092177"/>
    </source>
</evidence>
<dbReference type="AlphaFoldDB" id="A0A1B7YWQ4"/>
<evidence type="ECO:0000313" key="1">
    <source>
        <dbReference type="EMBL" id="OBR16465.1"/>
    </source>
</evidence>
<dbReference type="VEuPathDB" id="FungiDB:CH63R_01645"/>
<keyword evidence="2" id="KW-1185">Reference proteome</keyword>
<name>A0A1B7YWQ4_COLHI</name>
<protein>
    <submittedName>
        <fullName evidence="1">Cytochrome P450 4V3</fullName>
    </submittedName>
</protein>
<dbReference type="EMBL" id="LTAN01000001">
    <property type="protein sequence ID" value="OBR16465.1"/>
    <property type="molecule type" value="Genomic_DNA"/>
</dbReference>
<dbReference type="GeneID" id="28860727"/>
<proteinExistence type="predicted"/>
<dbReference type="Proteomes" id="UP000092177">
    <property type="component" value="Chromosome 1"/>
</dbReference>